<dbReference type="AlphaFoldDB" id="A0A6V1U936"/>
<evidence type="ECO:0000256" key="3">
    <source>
        <dbReference type="ARBA" id="ARBA00022448"/>
    </source>
</evidence>
<evidence type="ECO:0000256" key="8">
    <source>
        <dbReference type="ARBA" id="ARBA00023136"/>
    </source>
</evidence>
<dbReference type="EMBL" id="HBIU01044542">
    <property type="protein sequence ID" value="CAE0641227.1"/>
    <property type="molecule type" value="Transcribed_RNA"/>
</dbReference>
<organism evidence="12">
    <name type="scientific">Heterosigma akashiwo</name>
    <name type="common">Chromophytic alga</name>
    <name type="synonym">Heterosigma carterae</name>
    <dbReference type="NCBI Taxonomy" id="2829"/>
    <lineage>
        <taxon>Eukaryota</taxon>
        <taxon>Sar</taxon>
        <taxon>Stramenopiles</taxon>
        <taxon>Ochrophyta</taxon>
        <taxon>Raphidophyceae</taxon>
        <taxon>Chattonellales</taxon>
        <taxon>Chattonellaceae</taxon>
        <taxon>Heterosigma</taxon>
    </lineage>
</organism>
<dbReference type="InterPro" id="IPR050567">
    <property type="entry name" value="Mitochondrial_Carrier"/>
</dbReference>
<comment type="similarity">
    <text evidence="2 10">Belongs to the mitochondrial carrier (TC 2.A.29) family.</text>
</comment>
<gene>
    <name evidence="12" type="ORF">HAKA00212_LOCUS20055</name>
</gene>
<feature type="transmembrane region" description="Helical" evidence="11">
    <location>
        <begin position="190"/>
        <end position="210"/>
    </location>
</feature>
<dbReference type="PANTHER" id="PTHR45624">
    <property type="entry name" value="MITOCHONDRIAL BASIC AMINO ACIDS TRANSPORTER-RELATED"/>
    <property type="match status" value="1"/>
</dbReference>
<keyword evidence="7" id="KW-0496">Mitochondrion</keyword>
<keyword evidence="8 9" id="KW-0472">Membrane</keyword>
<evidence type="ECO:0000256" key="9">
    <source>
        <dbReference type="PROSITE-ProRule" id="PRU00282"/>
    </source>
</evidence>
<evidence type="ECO:0000256" key="5">
    <source>
        <dbReference type="ARBA" id="ARBA00022737"/>
    </source>
</evidence>
<dbReference type="PANTHER" id="PTHR45624:SF58">
    <property type="entry name" value="CARRIER PROTEIN, PUTATIVE-RELATED"/>
    <property type="match status" value="1"/>
</dbReference>
<evidence type="ECO:0000256" key="6">
    <source>
        <dbReference type="ARBA" id="ARBA00022989"/>
    </source>
</evidence>
<evidence type="ECO:0000256" key="11">
    <source>
        <dbReference type="SAM" id="Phobius"/>
    </source>
</evidence>
<dbReference type="PROSITE" id="PS50920">
    <property type="entry name" value="SOLCAR"/>
    <property type="match status" value="1"/>
</dbReference>
<proteinExistence type="inferred from homology"/>
<feature type="transmembrane region" description="Helical" evidence="11">
    <location>
        <begin position="159"/>
        <end position="178"/>
    </location>
</feature>
<accession>A0A6V1U936</accession>
<sequence length="308" mass="33713">MHYSGKNEAWYGEYVKGALTGSIYGFTTILVGQPLDTVKTLMQTQASYAGERGANTVTTWRPWLLKIGIKGLYKGSVPAFTGSIAFRSVQWAAYNGTYDYLNSEFYQQTLPCTGGLQARVVLASIAAGSARAIIECPFEYVKVMMQVGKRWVWQDVFKGFAAIWARDVPLFIFAIGLIDTMKRKTTAMESYPGIFAGTGLCAVAAWAAVWPLETIKNQIQTGDHAISLRKQLAHTFRPGKNGAFMLYRGMVPGMVGIFLRTGAAFASMAWANSTLVPAIESSMHVSMGSSGSALLRKATQTHNTQHHH</sequence>
<evidence type="ECO:0000256" key="1">
    <source>
        <dbReference type="ARBA" id="ARBA00004225"/>
    </source>
</evidence>
<feature type="repeat" description="Solcar" evidence="9">
    <location>
        <begin position="12"/>
        <end position="100"/>
    </location>
</feature>
<evidence type="ECO:0000256" key="7">
    <source>
        <dbReference type="ARBA" id="ARBA00023128"/>
    </source>
</evidence>
<dbReference type="GO" id="GO:0000064">
    <property type="term" value="F:L-ornithine transmembrane transporter activity"/>
    <property type="evidence" value="ECO:0007669"/>
    <property type="project" value="TreeGrafter"/>
</dbReference>
<evidence type="ECO:0000256" key="2">
    <source>
        <dbReference type="ARBA" id="ARBA00006375"/>
    </source>
</evidence>
<keyword evidence="6 11" id="KW-1133">Transmembrane helix</keyword>
<dbReference type="InterPro" id="IPR018108">
    <property type="entry name" value="MCP_transmembrane"/>
</dbReference>
<evidence type="ECO:0000256" key="4">
    <source>
        <dbReference type="ARBA" id="ARBA00022692"/>
    </source>
</evidence>
<protein>
    <recommendedName>
        <fullName evidence="13">Mitochondrial carrier protein</fullName>
    </recommendedName>
</protein>
<keyword evidence="5" id="KW-0677">Repeat</keyword>
<dbReference type="InterPro" id="IPR023395">
    <property type="entry name" value="MCP_dom_sf"/>
</dbReference>
<reference evidence="12" key="1">
    <citation type="submission" date="2021-01" db="EMBL/GenBank/DDBJ databases">
        <authorList>
            <person name="Corre E."/>
            <person name="Pelletier E."/>
            <person name="Niang G."/>
            <person name="Scheremetjew M."/>
            <person name="Finn R."/>
            <person name="Kale V."/>
            <person name="Holt S."/>
            <person name="Cochrane G."/>
            <person name="Meng A."/>
            <person name="Brown T."/>
            <person name="Cohen L."/>
        </authorList>
    </citation>
    <scope>NUCLEOTIDE SEQUENCE</scope>
    <source>
        <strain evidence="12">CCMP3107</strain>
    </source>
</reference>
<comment type="subcellular location">
    <subcellularLocation>
        <location evidence="1">Mitochondrion membrane</location>
        <topology evidence="1">Multi-pass membrane protein</topology>
    </subcellularLocation>
</comment>
<keyword evidence="3 10" id="KW-0813">Transport</keyword>
<dbReference type="SUPFAM" id="SSF103506">
    <property type="entry name" value="Mitochondrial carrier"/>
    <property type="match status" value="1"/>
</dbReference>
<dbReference type="Gene3D" id="1.50.40.10">
    <property type="entry name" value="Mitochondrial carrier domain"/>
    <property type="match status" value="1"/>
</dbReference>
<dbReference type="GO" id="GO:1990575">
    <property type="term" value="P:mitochondrial L-ornithine transmembrane transport"/>
    <property type="evidence" value="ECO:0007669"/>
    <property type="project" value="TreeGrafter"/>
</dbReference>
<evidence type="ECO:0008006" key="13">
    <source>
        <dbReference type="Google" id="ProtNLM"/>
    </source>
</evidence>
<dbReference type="GO" id="GO:0031966">
    <property type="term" value="C:mitochondrial membrane"/>
    <property type="evidence" value="ECO:0007669"/>
    <property type="project" value="UniProtKB-SubCell"/>
</dbReference>
<evidence type="ECO:0000313" key="12">
    <source>
        <dbReference type="EMBL" id="CAE0641227.1"/>
    </source>
</evidence>
<dbReference type="Pfam" id="PF00153">
    <property type="entry name" value="Mito_carr"/>
    <property type="match status" value="2"/>
</dbReference>
<evidence type="ECO:0000256" key="10">
    <source>
        <dbReference type="RuleBase" id="RU000488"/>
    </source>
</evidence>
<name>A0A6V1U936_HETAK</name>
<keyword evidence="4 9" id="KW-0812">Transmembrane</keyword>